<accession>A0A9P7ZTD4</accession>
<protein>
    <submittedName>
        <fullName evidence="3">Uncharacterized protein</fullName>
    </submittedName>
</protein>
<dbReference type="OrthoDB" id="4770059at2759"/>
<dbReference type="RefSeq" id="XP_046121829.1">
    <property type="nucleotide sequence ID" value="XM_046261897.1"/>
</dbReference>
<feature type="compositionally biased region" description="Low complexity" evidence="1">
    <location>
        <begin position="14"/>
        <end position="34"/>
    </location>
</feature>
<evidence type="ECO:0000313" key="3">
    <source>
        <dbReference type="EMBL" id="KAG9257905.1"/>
    </source>
</evidence>
<sequence length="332" mass="35269">MASPSESDTGGGAAESSAPTLTASPATAVASSTPILTTTIHDKRPTSYPPMTTHWSTPDSCTWTYDINQTFNIGTTGPIAWLDLEPDVDASTLSCYPDGMFYGGRTGTFSPGTCPNGWTTVSVRRNTNEPKSLATTTAVCCSSEYSLDGSICKREIPTALAVPIVYNTTAGTHDVLTKETLTLTSATLAVWTINALFQEVDKDLLGLTDEDEIRTVDQSDNGGLSLGARIGIGIGATIGGFLALGVALWLLCRRRKRSSRERSQAAMAEDARLSAIRQRGQGPEPSAPAYGLEERASIEGTGGGRDSDGEIDALKAQKEAIQRRIEELERND</sequence>
<comment type="caution">
    <text evidence="3">The sequence shown here is derived from an EMBL/GenBank/DDBJ whole genome shotgun (WGS) entry which is preliminary data.</text>
</comment>
<evidence type="ECO:0000313" key="4">
    <source>
        <dbReference type="Proteomes" id="UP000887229"/>
    </source>
</evidence>
<reference evidence="3" key="1">
    <citation type="journal article" date="2021" name="IMA Fungus">
        <title>Genomic characterization of three marine fungi, including Emericellopsis atlantica sp. nov. with signatures of a generalist lifestyle and marine biomass degradation.</title>
        <authorList>
            <person name="Hagestad O.C."/>
            <person name="Hou L."/>
            <person name="Andersen J.H."/>
            <person name="Hansen E.H."/>
            <person name="Altermark B."/>
            <person name="Li C."/>
            <person name="Kuhnert E."/>
            <person name="Cox R.J."/>
            <person name="Crous P.W."/>
            <person name="Spatafora J.W."/>
            <person name="Lail K."/>
            <person name="Amirebrahimi M."/>
            <person name="Lipzen A."/>
            <person name="Pangilinan J."/>
            <person name="Andreopoulos W."/>
            <person name="Hayes R.D."/>
            <person name="Ng V."/>
            <person name="Grigoriev I.V."/>
            <person name="Jackson S.A."/>
            <person name="Sutton T.D.S."/>
            <person name="Dobson A.D.W."/>
            <person name="Rama T."/>
        </authorList>
    </citation>
    <scope>NUCLEOTIDE SEQUENCE</scope>
    <source>
        <strain evidence="3">TS7</strain>
    </source>
</reference>
<dbReference type="GeneID" id="70292800"/>
<keyword evidence="2" id="KW-0472">Membrane</keyword>
<proteinExistence type="predicted"/>
<organism evidence="3 4">
    <name type="scientific">Emericellopsis atlantica</name>
    <dbReference type="NCBI Taxonomy" id="2614577"/>
    <lineage>
        <taxon>Eukaryota</taxon>
        <taxon>Fungi</taxon>
        <taxon>Dikarya</taxon>
        <taxon>Ascomycota</taxon>
        <taxon>Pezizomycotina</taxon>
        <taxon>Sordariomycetes</taxon>
        <taxon>Hypocreomycetidae</taxon>
        <taxon>Hypocreales</taxon>
        <taxon>Bionectriaceae</taxon>
        <taxon>Emericellopsis</taxon>
    </lineage>
</organism>
<feature type="region of interest" description="Disordered" evidence="1">
    <location>
        <begin position="261"/>
        <end position="312"/>
    </location>
</feature>
<dbReference type="AlphaFoldDB" id="A0A9P7ZTD4"/>
<feature type="region of interest" description="Disordered" evidence="1">
    <location>
        <begin position="1"/>
        <end position="52"/>
    </location>
</feature>
<feature type="transmembrane region" description="Helical" evidence="2">
    <location>
        <begin position="230"/>
        <end position="252"/>
    </location>
</feature>
<keyword evidence="4" id="KW-1185">Reference proteome</keyword>
<dbReference type="Proteomes" id="UP000887229">
    <property type="component" value="Unassembled WGS sequence"/>
</dbReference>
<evidence type="ECO:0000256" key="2">
    <source>
        <dbReference type="SAM" id="Phobius"/>
    </source>
</evidence>
<name>A0A9P7ZTD4_9HYPO</name>
<keyword evidence="2" id="KW-1133">Transmembrane helix</keyword>
<keyword evidence="2" id="KW-0812">Transmembrane</keyword>
<dbReference type="EMBL" id="MU251244">
    <property type="protein sequence ID" value="KAG9257905.1"/>
    <property type="molecule type" value="Genomic_DNA"/>
</dbReference>
<gene>
    <name evidence="3" type="ORF">F5Z01DRAFT_632923</name>
</gene>
<evidence type="ECO:0000256" key="1">
    <source>
        <dbReference type="SAM" id="MobiDB-lite"/>
    </source>
</evidence>